<evidence type="ECO:0000256" key="2">
    <source>
        <dbReference type="SAM" id="Phobius"/>
    </source>
</evidence>
<feature type="region of interest" description="Disordered" evidence="1">
    <location>
        <begin position="66"/>
        <end position="85"/>
    </location>
</feature>
<keyword evidence="3" id="KW-0732">Signal</keyword>
<feature type="chain" id="PRO_5020671256" evidence="3">
    <location>
        <begin position="20"/>
        <end position="132"/>
    </location>
</feature>
<reference evidence="4 5" key="1">
    <citation type="submission" date="2018-12" db="EMBL/GenBank/DDBJ databases">
        <title>Genome sequence and assembly of Colletotrichum trifolii.</title>
        <authorList>
            <person name="Gan P."/>
            <person name="Shirasu K."/>
        </authorList>
    </citation>
    <scope>NUCLEOTIDE SEQUENCE [LARGE SCALE GENOMIC DNA]</scope>
    <source>
        <strain evidence="4 5">543-2</strain>
    </source>
</reference>
<evidence type="ECO:0000313" key="5">
    <source>
        <dbReference type="Proteomes" id="UP000295703"/>
    </source>
</evidence>
<keyword evidence="5" id="KW-1185">Reference proteome</keyword>
<keyword evidence="2" id="KW-1133">Transmembrane helix</keyword>
<comment type="caution">
    <text evidence="4">The sequence shown here is derived from an EMBL/GenBank/DDBJ whole genome shotgun (WGS) entry which is preliminary data.</text>
</comment>
<proteinExistence type="predicted"/>
<keyword evidence="2" id="KW-0472">Membrane</keyword>
<evidence type="ECO:0000256" key="3">
    <source>
        <dbReference type="SAM" id="SignalP"/>
    </source>
</evidence>
<gene>
    <name evidence="4" type="ORF">CTRI78_v011308</name>
</gene>
<dbReference type="Proteomes" id="UP000295703">
    <property type="component" value="Unassembled WGS sequence"/>
</dbReference>
<accession>A0A4R8QCS5</accession>
<feature type="transmembrane region" description="Helical" evidence="2">
    <location>
        <begin position="38"/>
        <end position="56"/>
    </location>
</feature>
<dbReference type="AlphaFoldDB" id="A0A4R8QCS5"/>
<protein>
    <submittedName>
        <fullName evidence="4">Uncharacterized protein</fullName>
    </submittedName>
</protein>
<evidence type="ECO:0000313" key="4">
    <source>
        <dbReference type="EMBL" id="TDZ36448.1"/>
    </source>
</evidence>
<feature type="signal peptide" evidence="3">
    <location>
        <begin position="1"/>
        <end position="19"/>
    </location>
</feature>
<organism evidence="4 5">
    <name type="scientific">Colletotrichum trifolii</name>
    <dbReference type="NCBI Taxonomy" id="5466"/>
    <lineage>
        <taxon>Eukaryota</taxon>
        <taxon>Fungi</taxon>
        <taxon>Dikarya</taxon>
        <taxon>Ascomycota</taxon>
        <taxon>Pezizomycotina</taxon>
        <taxon>Sordariomycetes</taxon>
        <taxon>Hypocreomycetidae</taxon>
        <taxon>Glomerellales</taxon>
        <taxon>Glomerellaceae</taxon>
        <taxon>Colletotrichum</taxon>
        <taxon>Colletotrichum orbiculare species complex</taxon>
    </lineage>
</organism>
<feature type="compositionally biased region" description="Polar residues" evidence="1">
    <location>
        <begin position="67"/>
        <end position="81"/>
    </location>
</feature>
<sequence length="132" mass="14749">MRLLTWITILTQPFTHVAALYSADGVMAFKKTWQTFVASWAVAFVFLMMLTSAIGYKIRQSVRKLRTSSAQTDGQSRNNDTSTRDACGQVMRLAPAMSRHHGLSTGEPLVLPVQRRRTDGYHSKFGLGQQVS</sequence>
<evidence type="ECO:0000256" key="1">
    <source>
        <dbReference type="SAM" id="MobiDB-lite"/>
    </source>
</evidence>
<keyword evidence="2" id="KW-0812">Transmembrane</keyword>
<name>A0A4R8QCS5_COLTR</name>
<dbReference type="EMBL" id="RYZW01000265">
    <property type="protein sequence ID" value="TDZ36448.1"/>
    <property type="molecule type" value="Genomic_DNA"/>
</dbReference>